<sequence length="260" mass="29518">MALRSSAEMFDEAQRIGHQLQIDFDRYDRRQEIFRKKFAAETRKQNQGVCDGAVTSNATSSGVAALLFAQHDDSQGDDGDDSSRRGSINRKGSLSSGPGGRRRLATEKDKHSDVFRALSCFYNPPNAATDVVCELCFGFRSASMVQPLPAPWTEFCDNTTRKHYFYHSDTRQVRWAPPPATDPLSVLVFERTNSVFTVCHCILSNERRRRLMQKFREHAMQMARAEAEKRDRHLRGTFISLAMSLVPFSGDGKQPKKLYE</sequence>
<feature type="region of interest" description="Disordered" evidence="1">
    <location>
        <begin position="72"/>
        <end position="108"/>
    </location>
</feature>
<dbReference type="InterPro" id="IPR036020">
    <property type="entry name" value="WW_dom_sf"/>
</dbReference>
<evidence type="ECO:0000259" key="2">
    <source>
        <dbReference type="PROSITE" id="PS50020"/>
    </source>
</evidence>
<organism evidence="3 4">
    <name type="scientific">Phytophthora rubi</name>
    <dbReference type="NCBI Taxonomy" id="129364"/>
    <lineage>
        <taxon>Eukaryota</taxon>
        <taxon>Sar</taxon>
        <taxon>Stramenopiles</taxon>
        <taxon>Oomycota</taxon>
        <taxon>Peronosporomycetes</taxon>
        <taxon>Peronosporales</taxon>
        <taxon>Peronosporaceae</taxon>
        <taxon>Phytophthora</taxon>
    </lineage>
</organism>
<dbReference type="Gene3D" id="2.20.70.10">
    <property type="match status" value="1"/>
</dbReference>
<evidence type="ECO:0000313" key="4">
    <source>
        <dbReference type="Proteomes" id="UP000429607"/>
    </source>
</evidence>
<accession>A0A6A3PB73</accession>
<dbReference type="EMBL" id="QXFV01000046">
    <property type="protein sequence ID" value="KAE9051387.1"/>
    <property type="molecule type" value="Genomic_DNA"/>
</dbReference>
<feature type="domain" description="WW" evidence="2">
    <location>
        <begin position="146"/>
        <end position="180"/>
    </location>
</feature>
<dbReference type="Proteomes" id="UP000429607">
    <property type="component" value="Unassembled WGS sequence"/>
</dbReference>
<protein>
    <recommendedName>
        <fullName evidence="2">WW domain-containing protein</fullName>
    </recommendedName>
</protein>
<evidence type="ECO:0000256" key="1">
    <source>
        <dbReference type="SAM" id="MobiDB-lite"/>
    </source>
</evidence>
<reference evidence="3 4" key="1">
    <citation type="submission" date="2018-09" db="EMBL/GenBank/DDBJ databases">
        <title>Genomic investigation of the strawberry pathogen Phytophthora fragariae indicates pathogenicity is determined by transcriptional variation in three key races.</title>
        <authorList>
            <person name="Adams T.M."/>
            <person name="Armitage A.D."/>
            <person name="Sobczyk M.K."/>
            <person name="Bates H.J."/>
            <person name="Dunwell J.M."/>
            <person name="Nellist C.F."/>
            <person name="Harrison R.J."/>
        </authorList>
    </citation>
    <scope>NUCLEOTIDE SEQUENCE [LARGE SCALE GENOMIC DNA]</scope>
    <source>
        <strain evidence="3 4">SCRP249</strain>
    </source>
</reference>
<comment type="caution">
    <text evidence="3">The sequence shown here is derived from an EMBL/GenBank/DDBJ whole genome shotgun (WGS) entry which is preliminary data.</text>
</comment>
<dbReference type="SUPFAM" id="SSF51045">
    <property type="entry name" value="WW domain"/>
    <property type="match status" value="1"/>
</dbReference>
<name>A0A6A3PB73_9STRA</name>
<evidence type="ECO:0000313" key="3">
    <source>
        <dbReference type="EMBL" id="KAE9051387.1"/>
    </source>
</evidence>
<dbReference type="InterPro" id="IPR001202">
    <property type="entry name" value="WW_dom"/>
</dbReference>
<proteinExistence type="predicted"/>
<dbReference type="SMART" id="SM00456">
    <property type="entry name" value="WW"/>
    <property type="match status" value="1"/>
</dbReference>
<dbReference type="AlphaFoldDB" id="A0A6A3PB73"/>
<gene>
    <name evidence="3" type="ORF">PR001_g1497</name>
</gene>
<dbReference type="PROSITE" id="PS50020">
    <property type="entry name" value="WW_DOMAIN_2"/>
    <property type="match status" value="1"/>
</dbReference>